<dbReference type="Pfam" id="PF04335">
    <property type="entry name" value="VirB8"/>
    <property type="match status" value="1"/>
</dbReference>
<dbReference type="RefSeq" id="WP_112748963.1">
    <property type="nucleotide sequence ID" value="NZ_QMFY01000014.1"/>
</dbReference>
<keyword evidence="1" id="KW-0472">Membrane</keyword>
<sequence length="205" mass="23985">MFQQLKNIDSAFRYVRSFSIITFIGSLLLCCCVIFKSYQIVQDTQERIYILANDKALEAFAAERKDNIPVEARDHVKMFHLFFFTLHPDDRFIQDNISRALYLADGTAKKQYDNLRENSYYANIISGNISQEVEVTEIQIDVSSYPYRFRCEAIQTIIRTTSIATRSLITEGYLRNVARSDNNPHGFLIERWKTLENKDLKTQNR</sequence>
<name>A0A364XXB3_9BACT</name>
<keyword evidence="4" id="KW-1185">Reference proteome</keyword>
<proteinExistence type="predicted"/>
<evidence type="ECO:0000313" key="4">
    <source>
        <dbReference type="Proteomes" id="UP000251889"/>
    </source>
</evidence>
<dbReference type="Proteomes" id="UP000251889">
    <property type="component" value="Unassembled WGS sequence"/>
</dbReference>
<dbReference type="GO" id="GO:0016020">
    <property type="term" value="C:membrane"/>
    <property type="evidence" value="ECO:0007669"/>
    <property type="project" value="InterPro"/>
</dbReference>
<evidence type="ECO:0000256" key="1">
    <source>
        <dbReference type="SAM" id="Phobius"/>
    </source>
</evidence>
<gene>
    <name evidence="3" type="primary">traK</name>
    <name evidence="3" type="ORF">DQQ10_21360</name>
</gene>
<keyword evidence="1" id="KW-1133">Transmembrane helix</keyword>
<dbReference type="AlphaFoldDB" id="A0A364XXB3"/>
<organism evidence="3 4">
    <name type="scientific">Pseudochryseolinea flava</name>
    <dbReference type="NCBI Taxonomy" id="2059302"/>
    <lineage>
        <taxon>Bacteria</taxon>
        <taxon>Pseudomonadati</taxon>
        <taxon>Bacteroidota</taxon>
        <taxon>Cytophagia</taxon>
        <taxon>Cytophagales</taxon>
        <taxon>Fulvivirgaceae</taxon>
        <taxon>Pseudochryseolinea</taxon>
    </lineage>
</organism>
<dbReference type="NCBIfam" id="TIGR03781">
    <property type="entry name" value="Bac_Flav_CT_K"/>
    <property type="match status" value="1"/>
</dbReference>
<accession>A0A364XXB3</accession>
<feature type="transmembrane region" description="Helical" evidence="1">
    <location>
        <begin position="20"/>
        <end position="38"/>
    </location>
</feature>
<dbReference type="InterPro" id="IPR007430">
    <property type="entry name" value="VirB8"/>
</dbReference>
<dbReference type="OrthoDB" id="1039148at2"/>
<evidence type="ECO:0000313" key="3">
    <source>
        <dbReference type="EMBL" id="RAV98854.1"/>
    </source>
</evidence>
<keyword evidence="1" id="KW-0812">Transmembrane</keyword>
<dbReference type="InterPro" id="IPR022276">
    <property type="entry name" value="Conjug_transposon_TraK"/>
</dbReference>
<dbReference type="EMBL" id="QMFY01000014">
    <property type="protein sequence ID" value="RAV98854.1"/>
    <property type="molecule type" value="Genomic_DNA"/>
</dbReference>
<feature type="domain" description="Bacterial virulence protein VirB8" evidence="2">
    <location>
        <begin position="21"/>
        <end position="193"/>
    </location>
</feature>
<evidence type="ECO:0000259" key="2">
    <source>
        <dbReference type="Pfam" id="PF04335"/>
    </source>
</evidence>
<protein>
    <submittedName>
        <fullName evidence="3">Conjugative transposon protein TraK</fullName>
    </submittedName>
</protein>
<comment type="caution">
    <text evidence="3">The sequence shown here is derived from an EMBL/GenBank/DDBJ whole genome shotgun (WGS) entry which is preliminary data.</text>
</comment>
<reference evidence="3 4" key="1">
    <citation type="submission" date="2018-06" db="EMBL/GenBank/DDBJ databases">
        <title>Chryseolinea flavus sp. nov., a member of the phylum Bacteroidetes isolated from soil.</title>
        <authorList>
            <person name="Li Y."/>
            <person name="Wang J."/>
        </authorList>
    </citation>
    <scope>NUCLEOTIDE SEQUENCE [LARGE SCALE GENOMIC DNA]</scope>
    <source>
        <strain evidence="3 4">SDU1-6</strain>
    </source>
</reference>